<feature type="domain" description="N-acetyltransferase" evidence="2">
    <location>
        <begin position="6"/>
        <end position="146"/>
    </location>
</feature>
<dbReference type="SUPFAM" id="SSF55729">
    <property type="entry name" value="Acyl-CoA N-acyltransferases (Nat)"/>
    <property type="match status" value="1"/>
</dbReference>
<sequence length="147" mass="16794">MNITLMTFPGSDKERLAEAFEIRREVFIEGQGIAEAIEIDGLDPEAVHFLIKCDGKAVGTCRVREVENGIWKLERFSIRKPYRGMKLGTRLLEFVESQARNKGIYRIIMNAQLSASGFYLKAGYIKDSEEFEEAGIIHIKMYKDLTI</sequence>
<dbReference type="RefSeq" id="WP_015868600.1">
    <property type="nucleotide sequence ID" value="NC_012785.1"/>
</dbReference>
<name>C5CJ28_KOSOT</name>
<keyword evidence="1" id="KW-0808">Transferase</keyword>
<dbReference type="InterPro" id="IPR050769">
    <property type="entry name" value="NAT_camello-type"/>
</dbReference>
<accession>C5CJ28</accession>
<dbReference type="Gene3D" id="3.40.630.30">
    <property type="match status" value="1"/>
</dbReference>
<dbReference type="Proteomes" id="UP000002382">
    <property type="component" value="Chromosome"/>
</dbReference>
<dbReference type="CDD" id="cd04301">
    <property type="entry name" value="NAT_SF"/>
    <property type="match status" value="1"/>
</dbReference>
<evidence type="ECO:0000313" key="4">
    <source>
        <dbReference type="Proteomes" id="UP000002382"/>
    </source>
</evidence>
<dbReference type="KEGG" id="kol:Kole_1247"/>
<dbReference type="PANTHER" id="PTHR13947:SF37">
    <property type="entry name" value="LD18367P"/>
    <property type="match status" value="1"/>
</dbReference>
<dbReference type="PROSITE" id="PS51186">
    <property type="entry name" value="GNAT"/>
    <property type="match status" value="1"/>
</dbReference>
<evidence type="ECO:0000313" key="3">
    <source>
        <dbReference type="EMBL" id="ACR79944.1"/>
    </source>
</evidence>
<dbReference type="PANTHER" id="PTHR13947">
    <property type="entry name" value="GNAT FAMILY N-ACETYLTRANSFERASE"/>
    <property type="match status" value="1"/>
</dbReference>
<dbReference type="GO" id="GO:0008080">
    <property type="term" value="F:N-acetyltransferase activity"/>
    <property type="evidence" value="ECO:0007669"/>
    <property type="project" value="InterPro"/>
</dbReference>
<dbReference type="InterPro" id="IPR000182">
    <property type="entry name" value="GNAT_dom"/>
</dbReference>
<dbReference type="eggNOG" id="COG2153">
    <property type="taxonomic scope" value="Bacteria"/>
</dbReference>
<dbReference type="OrthoDB" id="9802872at2"/>
<protein>
    <submittedName>
        <fullName evidence="3">GCN5-related N-acetyltransferase</fullName>
    </submittedName>
</protein>
<keyword evidence="4" id="KW-1185">Reference proteome</keyword>
<dbReference type="HOGENOM" id="CLU_056607_6_1_0"/>
<dbReference type="AlphaFoldDB" id="C5CJ28"/>
<dbReference type="EMBL" id="CP001634">
    <property type="protein sequence ID" value="ACR79944.1"/>
    <property type="molecule type" value="Genomic_DNA"/>
</dbReference>
<evidence type="ECO:0000259" key="2">
    <source>
        <dbReference type="PROSITE" id="PS51186"/>
    </source>
</evidence>
<dbReference type="Pfam" id="PF13673">
    <property type="entry name" value="Acetyltransf_10"/>
    <property type="match status" value="1"/>
</dbReference>
<organism evidence="3 4">
    <name type="scientific">Kosmotoga olearia (strain ATCC BAA-1733 / DSM 21960 / TBF 19.5.1)</name>
    <dbReference type="NCBI Taxonomy" id="521045"/>
    <lineage>
        <taxon>Bacteria</taxon>
        <taxon>Thermotogati</taxon>
        <taxon>Thermotogota</taxon>
        <taxon>Thermotogae</taxon>
        <taxon>Kosmotogales</taxon>
        <taxon>Kosmotogaceae</taxon>
        <taxon>Kosmotoga</taxon>
    </lineage>
</organism>
<reference evidence="3 4" key="2">
    <citation type="journal article" date="2011" name="J. Bacteriol.">
        <title>Genome Sequence of Kosmotoga olearia Strain TBF 19.5.1, a Thermophilic Bacterium with a Wide Growth Temperature Range, Isolated from the Troll B Oil Platform in the North Sea.</title>
        <authorList>
            <person name="Swithers K.S."/>
            <person name="Dipippo J.L."/>
            <person name="Bruce D.C."/>
            <person name="Detter C."/>
            <person name="Tapia R."/>
            <person name="Han S."/>
            <person name="Goodwin L.A."/>
            <person name="Han J."/>
            <person name="Woyke T."/>
            <person name="Pitluck S."/>
            <person name="Pennacchio L."/>
            <person name="Nolan M."/>
            <person name="Mikhailova N."/>
            <person name="Land M.L."/>
            <person name="Nesbo C.L."/>
            <person name="Gogarten J.P."/>
            <person name="Noll K.M."/>
        </authorList>
    </citation>
    <scope>NUCLEOTIDE SEQUENCE [LARGE SCALE GENOMIC DNA]</scope>
    <source>
        <strain evidence="4">ATCC BAA-1733 / DSM 21960 / TBF 19.5.1</strain>
    </source>
</reference>
<gene>
    <name evidence="3" type="ordered locus">Kole_1247</name>
</gene>
<reference evidence="3 4" key="1">
    <citation type="submission" date="2009-06" db="EMBL/GenBank/DDBJ databases">
        <title>Complete sequence of Thermotogales bacterium TBF 19.5.1.</title>
        <authorList>
            <consortium name="US DOE Joint Genome Institute"/>
            <person name="Lucas S."/>
            <person name="Copeland A."/>
            <person name="Lapidus A."/>
            <person name="Glavina del Rio T."/>
            <person name="Tice H."/>
            <person name="Bruce D."/>
            <person name="Goodwin L."/>
            <person name="Pitluck S."/>
            <person name="Chertkov O."/>
            <person name="Brettin T."/>
            <person name="Detter J.C."/>
            <person name="Han C."/>
            <person name="Schmutz J."/>
            <person name="Larimer F."/>
            <person name="Land M."/>
            <person name="Hauser L."/>
            <person name="Kyrpides N."/>
            <person name="Ovchinnikova G."/>
            <person name="Noll K."/>
        </authorList>
    </citation>
    <scope>NUCLEOTIDE SEQUENCE [LARGE SCALE GENOMIC DNA]</scope>
    <source>
        <strain evidence="4">ATCC BAA-1733 / DSM 21960 / TBF 19.5.1</strain>
    </source>
</reference>
<dbReference type="InterPro" id="IPR016181">
    <property type="entry name" value="Acyl_CoA_acyltransferase"/>
</dbReference>
<proteinExistence type="predicted"/>
<evidence type="ECO:0000256" key="1">
    <source>
        <dbReference type="ARBA" id="ARBA00022679"/>
    </source>
</evidence>
<dbReference type="STRING" id="521045.Kole_1247"/>